<dbReference type="STRING" id="1111735.GCA_000428045_02234"/>
<dbReference type="PANTHER" id="PTHR43711:SF31">
    <property type="entry name" value="HISTIDINE KINASE"/>
    <property type="match status" value="1"/>
</dbReference>
<dbReference type="PROSITE" id="PS50109">
    <property type="entry name" value="HIS_KIN"/>
    <property type="match status" value="1"/>
</dbReference>
<dbReference type="EC" id="2.7.13.3" evidence="2"/>
<dbReference type="InterPro" id="IPR004358">
    <property type="entry name" value="Sig_transdc_His_kin-like_C"/>
</dbReference>
<evidence type="ECO:0000313" key="10">
    <source>
        <dbReference type="EMBL" id="PLX59960.1"/>
    </source>
</evidence>
<dbReference type="CDD" id="cd00075">
    <property type="entry name" value="HATPase"/>
    <property type="match status" value="1"/>
</dbReference>
<keyword evidence="8" id="KW-0812">Transmembrane</keyword>
<evidence type="ECO:0000256" key="7">
    <source>
        <dbReference type="SAM" id="MobiDB-lite"/>
    </source>
</evidence>
<dbReference type="InterPro" id="IPR005467">
    <property type="entry name" value="His_kinase_dom"/>
</dbReference>
<evidence type="ECO:0000313" key="11">
    <source>
        <dbReference type="Proteomes" id="UP000235015"/>
    </source>
</evidence>
<evidence type="ECO:0000256" key="4">
    <source>
        <dbReference type="ARBA" id="ARBA00022679"/>
    </source>
</evidence>
<dbReference type="CDD" id="cd00082">
    <property type="entry name" value="HisKA"/>
    <property type="match status" value="1"/>
</dbReference>
<dbReference type="PRINTS" id="PR00344">
    <property type="entry name" value="BCTRLSENSOR"/>
</dbReference>
<proteinExistence type="predicted"/>
<keyword evidence="5 10" id="KW-0418">Kinase</keyword>
<dbReference type="InterPro" id="IPR050736">
    <property type="entry name" value="Sensor_HK_Regulatory"/>
</dbReference>
<feature type="region of interest" description="Disordered" evidence="7">
    <location>
        <begin position="256"/>
        <end position="282"/>
    </location>
</feature>
<gene>
    <name evidence="10" type="ORF">C0630_18910</name>
</gene>
<evidence type="ECO:0000256" key="6">
    <source>
        <dbReference type="ARBA" id="ARBA00023012"/>
    </source>
</evidence>
<evidence type="ECO:0000256" key="8">
    <source>
        <dbReference type="SAM" id="Phobius"/>
    </source>
</evidence>
<evidence type="ECO:0000256" key="2">
    <source>
        <dbReference type="ARBA" id="ARBA00012438"/>
    </source>
</evidence>
<keyword evidence="4" id="KW-0808">Transferase</keyword>
<dbReference type="SMART" id="SM00388">
    <property type="entry name" value="HisKA"/>
    <property type="match status" value="1"/>
</dbReference>
<comment type="catalytic activity">
    <reaction evidence="1">
        <text>ATP + protein L-histidine = ADP + protein N-phospho-L-histidine.</text>
        <dbReference type="EC" id="2.7.13.3"/>
    </reaction>
</comment>
<keyword evidence="8" id="KW-0472">Membrane</keyword>
<evidence type="ECO:0000256" key="5">
    <source>
        <dbReference type="ARBA" id="ARBA00022777"/>
    </source>
</evidence>
<dbReference type="Gene3D" id="1.10.287.130">
    <property type="match status" value="1"/>
</dbReference>
<evidence type="ECO:0000256" key="3">
    <source>
        <dbReference type="ARBA" id="ARBA00022553"/>
    </source>
</evidence>
<dbReference type="InterPro" id="IPR003594">
    <property type="entry name" value="HATPase_dom"/>
</dbReference>
<dbReference type="PANTHER" id="PTHR43711">
    <property type="entry name" value="TWO-COMPONENT HISTIDINE KINASE"/>
    <property type="match status" value="1"/>
</dbReference>
<feature type="transmembrane region" description="Helical" evidence="8">
    <location>
        <begin position="434"/>
        <end position="454"/>
    </location>
</feature>
<evidence type="ECO:0000256" key="1">
    <source>
        <dbReference type="ARBA" id="ARBA00000085"/>
    </source>
</evidence>
<keyword evidence="3" id="KW-0597">Phosphoprotein</keyword>
<reference evidence="10 11" key="1">
    <citation type="submission" date="2017-11" db="EMBL/GenBank/DDBJ databases">
        <title>Genome-resolved metagenomics identifies genetic mobility, metabolic interactions, and unexpected diversity in perchlorate-reducing communities.</title>
        <authorList>
            <person name="Barnum T.P."/>
            <person name="Figueroa I.A."/>
            <person name="Carlstrom C.I."/>
            <person name="Lucas L.N."/>
            <person name="Engelbrektson A.L."/>
            <person name="Coates J.D."/>
        </authorList>
    </citation>
    <scope>NUCLEOTIDE SEQUENCE [LARGE SCALE GENOMIC DNA]</scope>
    <source>
        <strain evidence="10">BM301</strain>
    </source>
</reference>
<dbReference type="SUPFAM" id="SSF47384">
    <property type="entry name" value="Homodimeric domain of signal transducing histidine kinase"/>
    <property type="match status" value="1"/>
</dbReference>
<dbReference type="InterPro" id="IPR036890">
    <property type="entry name" value="HATPase_C_sf"/>
</dbReference>
<dbReference type="InterPro" id="IPR003661">
    <property type="entry name" value="HisK_dim/P_dom"/>
</dbReference>
<dbReference type="Gene3D" id="3.30.565.10">
    <property type="entry name" value="Histidine kinase-like ATPase, C-terminal domain"/>
    <property type="match status" value="1"/>
</dbReference>
<feature type="domain" description="Histidine kinase" evidence="9">
    <location>
        <begin position="473"/>
        <end position="694"/>
    </location>
</feature>
<protein>
    <recommendedName>
        <fullName evidence="2">histidine kinase</fullName>
        <ecNumber evidence="2">2.7.13.3</ecNumber>
    </recommendedName>
</protein>
<feature type="compositionally biased region" description="Basic and acidic residues" evidence="7">
    <location>
        <begin position="170"/>
        <end position="188"/>
    </location>
</feature>
<accession>A0A2N6CSA4</accession>
<keyword evidence="6" id="KW-0902">Two-component regulatory system</keyword>
<dbReference type="SUPFAM" id="SSF55874">
    <property type="entry name" value="ATPase domain of HSP90 chaperone/DNA topoisomerase II/histidine kinase"/>
    <property type="match status" value="1"/>
</dbReference>
<evidence type="ECO:0000259" key="9">
    <source>
        <dbReference type="PROSITE" id="PS50109"/>
    </source>
</evidence>
<dbReference type="AlphaFoldDB" id="A0A2N6CSA4"/>
<dbReference type="SMART" id="SM00387">
    <property type="entry name" value="HATPase_c"/>
    <property type="match status" value="1"/>
</dbReference>
<dbReference type="Proteomes" id="UP000235015">
    <property type="component" value="Unassembled WGS sequence"/>
</dbReference>
<dbReference type="Pfam" id="PF00512">
    <property type="entry name" value="HisKA"/>
    <property type="match status" value="1"/>
</dbReference>
<dbReference type="FunFam" id="1.10.287.130:FF:000001">
    <property type="entry name" value="Two-component sensor histidine kinase"/>
    <property type="match status" value="1"/>
</dbReference>
<dbReference type="Pfam" id="PF02518">
    <property type="entry name" value="HATPase_c"/>
    <property type="match status" value="1"/>
</dbReference>
<sequence length="701" mass="78387">MAHGQRLVGLGPSQLRRWLLLFFLTLLIPSGVLIQQSYSQLKWEAFHQYRVQAEELSTRINDRLMRLITEEEKRAFTDYAFLVVAGEATAGFVQRSVLSSYPVNTSVPGVIGYFQVDDTGRFSSPLLPAPQDQAVRYGIADDELNQRLALHVRLQQILSENLLVQSSGSGRDRDRLKQRLDESPRRESTAGLSSSGKGARIDSTMESDSADQPQAAFDQLNQADAKRQLEKKSSGSKLLGRVEDLKLDRRFESRLAEEQAAASPAQKLQQNEQRSIRKERSVLPAPASIMAENETDAGEPLTSQGGVRIHTFESELDPFEFSLLDSGHLVLFRKVWRDGRRFIQGLLIEQQAFLQATIADLFRETALSGMSELTLAYRGDLFSTFSGKSPKSYQSRATELSGALLYRNRLAAPLSEMELIYSVRQLPAGPGGRLVLWVAITLILVLCGGFYLLYRLGLRQIELARQQQDFVSAISHELKTPLTSIRMYGEMLREGWASEEKKRSYYDYIHDESERLTRLINNVLQLARMTRNGLVVECKPVAVTELLDGIRSKIGSAVERAGFEINLRADEVAAKTVLMLDGDSFSQIMINLVDNALKFSARAEIRRIDITATLERGNQLVLTVRDYGPGVPRDQMKKIFRLFYRSENELTRETIGTGIGLALVSQLATAMGGRVDVINQQPGAAFRVIFPVSAANDQCGE</sequence>
<name>A0A2N6CSA4_9GAMM</name>
<dbReference type="RefSeq" id="WP_273440981.1">
    <property type="nucleotide sequence ID" value="NZ_PKUN01000030.1"/>
</dbReference>
<dbReference type="InterPro" id="IPR036097">
    <property type="entry name" value="HisK_dim/P_sf"/>
</dbReference>
<keyword evidence="8" id="KW-1133">Transmembrane helix</keyword>
<comment type="caution">
    <text evidence="10">The sequence shown here is derived from an EMBL/GenBank/DDBJ whole genome shotgun (WGS) entry which is preliminary data.</text>
</comment>
<feature type="region of interest" description="Disordered" evidence="7">
    <location>
        <begin position="167"/>
        <end position="212"/>
    </location>
</feature>
<dbReference type="GO" id="GO:0000155">
    <property type="term" value="F:phosphorelay sensor kinase activity"/>
    <property type="evidence" value="ECO:0007669"/>
    <property type="project" value="InterPro"/>
</dbReference>
<organism evidence="10 11">
    <name type="scientific">Sedimenticola selenatireducens</name>
    <dbReference type="NCBI Taxonomy" id="191960"/>
    <lineage>
        <taxon>Bacteria</taxon>
        <taxon>Pseudomonadati</taxon>
        <taxon>Pseudomonadota</taxon>
        <taxon>Gammaproteobacteria</taxon>
        <taxon>Chromatiales</taxon>
        <taxon>Sedimenticolaceae</taxon>
        <taxon>Sedimenticola</taxon>
    </lineage>
</organism>
<dbReference type="EMBL" id="PKUN01000030">
    <property type="protein sequence ID" value="PLX59960.1"/>
    <property type="molecule type" value="Genomic_DNA"/>
</dbReference>